<feature type="transmembrane region" description="Helical" evidence="1">
    <location>
        <begin position="182"/>
        <end position="201"/>
    </location>
</feature>
<organism evidence="2">
    <name type="scientific">Sulfurisphaera javensis</name>
    <dbReference type="NCBI Taxonomy" id="2049879"/>
    <lineage>
        <taxon>Archaea</taxon>
        <taxon>Thermoproteota</taxon>
        <taxon>Thermoprotei</taxon>
        <taxon>Sulfolobales</taxon>
        <taxon>Sulfolobaceae</taxon>
        <taxon>Sulfurisphaera</taxon>
    </lineage>
</organism>
<feature type="transmembrane region" description="Helical" evidence="1">
    <location>
        <begin position="63"/>
        <end position="85"/>
    </location>
</feature>
<reference evidence="2" key="1">
    <citation type="submission" date="2024-03" db="EMBL/GenBank/DDBJ databases">
        <title>Complete genome sequence of Sulfurisphaera javensis strain KD-1.</title>
        <authorList>
            <person name="Sakai H."/>
            <person name="Nur N."/>
            <person name="Suwanto A."/>
            <person name="Kurosawa N."/>
        </authorList>
    </citation>
    <scope>NUCLEOTIDE SEQUENCE</scope>
    <source>
        <strain evidence="2">KD-1</strain>
    </source>
</reference>
<gene>
    <name evidence="2" type="ORF">SJAV_21500</name>
</gene>
<keyword evidence="1" id="KW-0812">Transmembrane</keyword>
<accession>A0AAT9GTV9</accession>
<feature type="transmembrane region" description="Helical" evidence="1">
    <location>
        <begin position="105"/>
        <end position="128"/>
    </location>
</feature>
<keyword evidence="1" id="KW-0472">Membrane</keyword>
<name>A0AAT9GTV9_9CREN</name>
<evidence type="ECO:0008006" key="3">
    <source>
        <dbReference type="Google" id="ProtNLM"/>
    </source>
</evidence>
<dbReference type="AlphaFoldDB" id="A0AAT9GTV9"/>
<protein>
    <recommendedName>
        <fullName evidence="3">ABC transporter permease</fullName>
    </recommendedName>
</protein>
<sequence length="281" mass="31397">MRKTLSYIIKSILKNPNIIGWGVLFIFFWGVIAAYVSVPGEMNTLPESLSIVKSSVYTDIVSAWYATLMILFLSAIGVSLTYLVYFQSGSLSYLFKYSKLTPSKYLMSMFLGGTIAGIVLSLILTYAISGMFSTNGVGYTVMPTKPYVVFPVVILSFLFLISLSFFLFLITMKLGGIKYQQLVNYIPLVLGFIFYSLYTFASSYPEWVTYASPYLNIMCLLFYGYSGNKPPVTVASGINAPTVSVEWSALFLALWTIGLFLGDTLLLRKINYEPIEEAKIM</sequence>
<proteinExistence type="predicted"/>
<evidence type="ECO:0000256" key="1">
    <source>
        <dbReference type="SAM" id="Phobius"/>
    </source>
</evidence>
<feature type="transmembrane region" description="Helical" evidence="1">
    <location>
        <begin position="148"/>
        <end position="170"/>
    </location>
</feature>
<evidence type="ECO:0000313" key="2">
    <source>
        <dbReference type="EMBL" id="BFH74206.1"/>
    </source>
</evidence>
<dbReference type="KEGG" id="sjv:SJAV_21500"/>
<feature type="transmembrane region" description="Helical" evidence="1">
    <location>
        <begin position="247"/>
        <end position="267"/>
    </location>
</feature>
<feature type="transmembrane region" description="Helical" evidence="1">
    <location>
        <begin position="21"/>
        <end position="38"/>
    </location>
</feature>
<keyword evidence="1" id="KW-1133">Transmembrane helix</keyword>
<dbReference type="EMBL" id="AP031322">
    <property type="protein sequence ID" value="BFH74206.1"/>
    <property type="molecule type" value="Genomic_DNA"/>
</dbReference>